<reference evidence="4 5" key="1">
    <citation type="journal article" date="2012" name="PLoS Pathog.">
        <title>Diverse lifestyles and strategies of plant pathogenesis encoded in the genomes of eighteen Dothideomycetes fungi.</title>
        <authorList>
            <person name="Ohm R.A."/>
            <person name="Feau N."/>
            <person name="Henrissat B."/>
            <person name="Schoch C.L."/>
            <person name="Horwitz B.A."/>
            <person name="Barry K.W."/>
            <person name="Condon B.J."/>
            <person name="Copeland A.C."/>
            <person name="Dhillon B."/>
            <person name="Glaser F."/>
            <person name="Hesse C.N."/>
            <person name="Kosti I."/>
            <person name="LaButti K."/>
            <person name="Lindquist E.A."/>
            <person name="Lucas S."/>
            <person name="Salamov A.A."/>
            <person name="Bradshaw R.E."/>
            <person name="Ciuffetti L."/>
            <person name="Hamelin R.C."/>
            <person name="Kema G.H.J."/>
            <person name="Lawrence C."/>
            <person name="Scott J.A."/>
            <person name="Spatafora J.W."/>
            <person name="Turgeon B.G."/>
            <person name="de Wit P.J.G.M."/>
            <person name="Zhong S."/>
            <person name="Goodwin S.B."/>
            <person name="Grigoriev I.V."/>
        </authorList>
    </citation>
    <scope>NUCLEOTIDE SEQUENCE [LARGE SCALE GENOMIC DNA]</scope>
    <source>
        <strain evidence="5">ND90Pr / ATCC 201652</strain>
    </source>
</reference>
<evidence type="ECO:0000259" key="3">
    <source>
        <dbReference type="PROSITE" id="PS50103"/>
    </source>
</evidence>
<dbReference type="OrthoDB" id="3512845at2759"/>
<dbReference type="InterPro" id="IPR057654">
    <property type="entry name" value="Znf-CCCH_tandem"/>
</dbReference>
<dbReference type="KEGG" id="bsc:COCSADRAFT_180981"/>
<dbReference type="Pfam" id="PF25543">
    <property type="entry name" value="zf-CCCH_tandem"/>
    <property type="match status" value="1"/>
</dbReference>
<dbReference type="Proteomes" id="UP000016934">
    <property type="component" value="Unassembled WGS sequence"/>
</dbReference>
<organism evidence="4 5">
    <name type="scientific">Cochliobolus sativus (strain ND90Pr / ATCC 201652)</name>
    <name type="common">Common root rot and spot blotch fungus</name>
    <name type="synonym">Bipolaris sorokiniana</name>
    <dbReference type="NCBI Taxonomy" id="665912"/>
    <lineage>
        <taxon>Eukaryota</taxon>
        <taxon>Fungi</taxon>
        <taxon>Dikarya</taxon>
        <taxon>Ascomycota</taxon>
        <taxon>Pezizomycotina</taxon>
        <taxon>Dothideomycetes</taxon>
        <taxon>Pleosporomycetidae</taxon>
        <taxon>Pleosporales</taxon>
        <taxon>Pleosporineae</taxon>
        <taxon>Pleosporaceae</taxon>
        <taxon>Bipolaris</taxon>
    </lineage>
</organism>
<protein>
    <recommendedName>
        <fullName evidence="3">C3H1-type domain-containing protein</fullName>
    </recommendedName>
</protein>
<dbReference type="PANTHER" id="PTHR37543">
    <property type="entry name" value="CCCH ZINC FINGER DNA BINDING PROTEIN (AFU_ORTHOLOGUE AFUA_5G12760)"/>
    <property type="match status" value="1"/>
</dbReference>
<evidence type="ECO:0000313" key="4">
    <source>
        <dbReference type="EMBL" id="EMD65011.1"/>
    </source>
</evidence>
<accession>M2T6Z1</accession>
<dbReference type="PANTHER" id="PTHR37543:SF1">
    <property type="entry name" value="CCCH ZINC FINGER DNA BINDING PROTEIN (AFU_ORTHOLOGUE AFUA_5G12760)"/>
    <property type="match status" value="1"/>
</dbReference>
<dbReference type="Gene3D" id="4.10.1000.10">
    <property type="entry name" value="Zinc finger, CCCH-type"/>
    <property type="match status" value="1"/>
</dbReference>
<proteinExistence type="predicted"/>
<dbReference type="EMBL" id="KB445642">
    <property type="protein sequence ID" value="EMD65011.1"/>
    <property type="molecule type" value="Genomic_DNA"/>
</dbReference>
<evidence type="ECO:0000256" key="2">
    <source>
        <dbReference type="SAM" id="MobiDB-lite"/>
    </source>
</evidence>
<dbReference type="AlphaFoldDB" id="M2T6Z1"/>
<dbReference type="GO" id="GO:0008270">
    <property type="term" value="F:zinc ion binding"/>
    <property type="evidence" value="ECO:0007669"/>
    <property type="project" value="UniProtKB-KW"/>
</dbReference>
<dbReference type="Pfam" id="PF25540">
    <property type="entry name" value="DUF7923"/>
    <property type="match status" value="1"/>
</dbReference>
<keyword evidence="5" id="KW-1185">Reference proteome</keyword>
<feature type="domain" description="C3H1-type" evidence="3">
    <location>
        <begin position="432"/>
        <end position="459"/>
    </location>
</feature>
<dbReference type="InterPro" id="IPR057683">
    <property type="entry name" value="DUF7923"/>
</dbReference>
<dbReference type="RefSeq" id="XP_007699532.1">
    <property type="nucleotide sequence ID" value="XM_007701342.1"/>
</dbReference>
<evidence type="ECO:0000313" key="5">
    <source>
        <dbReference type="Proteomes" id="UP000016934"/>
    </source>
</evidence>
<sequence length="536" mass="59910">MALSFDAQIGIISPSTIQTDNDLDMLSKRFEQLNQLEEEKTKFMTELLVRYEYVVQQNQAMLAERNRDREWIFQCLAEKQHYERLASNIQQAVVDNSFVIVLIDGDDMMFLNEFVREGANGGRRAASKLHAAVQNYMQDQSESTRNTTPLGLRIVCRIYANVKGIAEELVRTSVIPDITYFEDFVRGFTTGKTLFDIVDVGMHTDCTNEKIIETFKLYFRDYHCCRLFFGCSYNEGYTRLLEEHSSQEGLRDKVVLVGGPLLDKDLVSLPYNAKRLSGIFRETKYASWGAGPVLGALSPAFVPATNGAETKGSPNSFVTPTGLPFRFPAPVPTRPLSSSSVWESPPPKGAMLSHMARTPSTSTLGSDGLPTQRPISAPMNYAAKAAAPPPPKSKSPTYRPASREEIIARNRAGQRVDPPCKDYDKSEVDRVKKLKLCNIHFLRKECPYGDSCTHLHAYKPTESEIATLRLVARMAPCANGSICQDIKCIYGHRCPAPRHKTNHAKGTKNCIFGDSCKFSGDLHDIDTTIVKTLVIR</sequence>
<dbReference type="PROSITE" id="PS50103">
    <property type="entry name" value="ZF_C3H1"/>
    <property type="match status" value="1"/>
</dbReference>
<dbReference type="STRING" id="665912.M2T6Z1"/>
<dbReference type="GeneID" id="19133273"/>
<evidence type="ECO:0000256" key="1">
    <source>
        <dbReference type="PROSITE-ProRule" id="PRU00723"/>
    </source>
</evidence>
<keyword evidence="1" id="KW-0862">Zinc</keyword>
<feature type="region of interest" description="Disordered" evidence="2">
    <location>
        <begin position="336"/>
        <end position="375"/>
    </location>
</feature>
<keyword evidence="1" id="KW-0479">Metal-binding</keyword>
<gene>
    <name evidence="4" type="ORF">COCSADRAFT_180981</name>
</gene>
<feature type="zinc finger region" description="C3H1-type" evidence="1">
    <location>
        <begin position="432"/>
        <end position="459"/>
    </location>
</feature>
<dbReference type="HOGENOM" id="CLU_031811_0_1_1"/>
<name>M2T6Z1_COCSN</name>
<reference evidence="5" key="2">
    <citation type="journal article" date="2013" name="PLoS Genet.">
        <title>Comparative genome structure, secondary metabolite, and effector coding capacity across Cochliobolus pathogens.</title>
        <authorList>
            <person name="Condon B.J."/>
            <person name="Leng Y."/>
            <person name="Wu D."/>
            <person name="Bushley K.E."/>
            <person name="Ohm R.A."/>
            <person name="Otillar R."/>
            <person name="Martin J."/>
            <person name="Schackwitz W."/>
            <person name="Grimwood J."/>
            <person name="MohdZainudin N."/>
            <person name="Xue C."/>
            <person name="Wang R."/>
            <person name="Manning V.A."/>
            <person name="Dhillon B."/>
            <person name="Tu Z.J."/>
            <person name="Steffenson B.J."/>
            <person name="Salamov A."/>
            <person name="Sun H."/>
            <person name="Lowry S."/>
            <person name="LaButti K."/>
            <person name="Han J."/>
            <person name="Copeland A."/>
            <person name="Lindquist E."/>
            <person name="Barry K."/>
            <person name="Schmutz J."/>
            <person name="Baker S.E."/>
            <person name="Ciuffetti L.M."/>
            <person name="Grigoriev I.V."/>
            <person name="Zhong S."/>
            <person name="Turgeon B.G."/>
        </authorList>
    </citation>
    <scope>NUCLEOTIDE SEQUENCE [LARGE SCALE GENOMIC DNA]</scope>
    <source>
        <strain evidence="5">ND90Pr / ATCC 201652</strain>
    </source>
</reference>
<dbReference type="InterPro" id="IPR000571">
    <property type="entry name" value="Znf_CCCH"/>
</dbReference>
<dbReference type="eggNOG" id="ENOG502S3N6">
    <property type="taxonomic scope" value="Eukaryota"/>
</dbReference>
<keyword evidence="1" id="KW-0863">Zinc-finger</keyword>
<dbReference type="OMA" id="HCHQIFL"/>